<name>A0ABZ2EHM3_9BACT</name>
<dbReference type="HAMAP" id="MF_01077">
    <property type="entry name" value="RimP"/>
    <property type="match status" value="1"/>
</dbReference>
<dbReference type="Gene3D" id="3.30.300.70">
    <property type="entry name" value="RimP-like superfamily, N-terminal"/>
    <property type="match status" value="1"/>
</dbReference>
<dbReference type="NCBIfam" id="NF002531">
    <property type="entry name" value="PRK02001.1"/>
    <property type="match status" value="1"/>
</dbReference>
<evidence type="ECO:0000256" key="3">
    <source>
        <dbReference type="HAMAP-Rule" id="MF_01077"/>
    </source>
</evidence>
<accession>A0ABZ2EHM3</accession>
<sequence>MPEILGKGNGGVPFFIFQYCCMEIVITKIEQKIQELLQDYPDHFLVEIKIKPTNNVKVFIDGDKGVGIDDLVKYNRALYKELEEEQLFPDGDFSLEVSSPGIGEPLKLHRQYLKNVGRYVEVVKNDGTKVEGVLEAVDDNQITVSETKGKGKKAEKIIHHISFQEIKSTQVQIKF</sequence>
<dbReference type="InterPro" id="IPR035956">
    <property type="entry name" value="RimP_N_sf"/>
</dbReference>
<dbReference type="Pfam" id="PF02576">
    <property type="entry name" value="RimP_N"/>
    <property type="match status" value="1"/>
</dbReference>
<evidence type="ECO:0000256" key="2">
    <source>
        <dbReference type="ARBA" id="ARBA00022517"/>
    </source>
</evidence>
<keyword evidence="7" id="KW-1185">Reference proteome</keyword>
<dbReference type="Proteomes" id="UP001321305">
    <property type="component" value="Chromosome"/>
</dbReference>
<evidence type="ECO:0000259" key="4">
    <source>
        <dbReference type="Pfam" id="PF02576"/>
    </source>
</evidence>
<evidence type="ECO:0000313" key="7">
    <source>
        <dbReference type="Proteomes" id="UP001321305"/>
    </source>
</evidence>
<comment type="function">
    <text evidence="3">Required for maturation of 30S ribosomal subunits.</text>
</comment>
<keyword evidence="1 3" id="KW-0963">Cytoplasm</keyword>
<proteinExistence type="inferred from homology"/>
<dbReference type="PANTHER" id="PTHR33867">
    <property type="entry name" value="RIBOSOME MATURATION FACTOR RIMP"/>
    <property type="match status" value="1"/>
</dbReference>
<dbReference type="RefSeq" id="WP_330975589.1">
    <property type="nucleotide sequence ID" value="NZ_CP144143.1"/>
</dbReference>
<comment type="similarity">
    <text evidence="3">Belongs to the RimP family.</text>
</comment>
<gene>
    <name evidence="3 6" type="primary">rimP</name>
    <name evidence="6" type="ORF">PIECOFPK_00652</name>
</gene>
<dbReference type="InterPro" id="IPR003728">
    <property type="entry name" value="Ribosome_maturation_RimP"/>
</dbReference>
<keyword evidence="2 3" id="KW-0690">Ribosome biogenesis</keyword>
<dbReference type="EMBL" id="CP144143">
    <property type="protein sequence ID" value="WWC82942.1"/>
    <property type="molecule type" value="Genomic_DNA"/>
</dbReference>
<reference evidence="7" key="1">
    <citation type="submission" date="2024-01" db="EMBL/GenBank/DDBJ databases">
        <title>Mycovorax composti gen. nov. sp. nov., a member of the family Chitinophagaceae isolated from button mushroom compost.</title>
        <authorList>
            <person name="Thai M."/>
            <person name="Bell T.L."/>
            <person name="Kertesz M.A."/>
        </authorList>
    </citation>
    <scope>NUCLEOTIDE SEQUENCE [LARGE SCALE GENOMIC DNA]</scope>
    <source>
        <strain evidence="7">C216</strain>
    </source>
</reference>
<dbReference type="SUPFAM" id="SSF75420">
    <property type="entry name" value="YhbC-like, N-terminal domain"/>
    <property type="match status" value="1"/>
</dbReference>
<protein>
    <recommendedName>
        <fullName evidence="3">Ribosome maturation factor RimP</fullName>
    </recommendedName>
</protein>
<dbReference type="CDD" id="cd01734">
    <property type="entry name" value="YlxS_C"/>
    <property type="match status" value="1"/>
</dbReference>
<dbReference type="Pfam" id="PF17384">
    <property type="entry name" value="DUF150_C"/>
    <property type="match status" value="1"/>
</dbReference>
<evidence type="ECO:0000256" key="1">
    <source>
        <dbReference type="ARBA" id="ARBA00022490"/>
    </source>
</evidence>
<evidence type="ECO:0000313" key="6">
    <source>
        <dbReference type="EMBL" id="WWC82942.1"/>
    </source>
</evidence>
<organism evidence="6 7">
    <name type="scientific">Mycovorax composti</name>
    <dbReference type="NCBI Taxonomy" id="2962693"/>
    <lineage>
        <taxon>Bacteria</taxon>
        <taxon>Pseudomonadati</taxon>
        <taxon>Bacteroidota</taxon>
        <taxon>Chitinophagia</taxon>
        <taxon>Chitinophagales</taxon>
        <taxon>Chitinophagaceae</taxon>
        <taxon>Mycovorax</taxon>
    </lineage>
</organism>
<comment type="subcellular location">
    <subcellularLocation>
        <location evidence="3">Cytoplasm</location>
    </subcellularLocation>
</comment>
<dbReference type="PANTHER" id="PTHR33867:SF1">
    <property type="entry name" value="RIBOSOME MATURATION FACTOR RIMP"/>
    <property type="match status" value="1"/>
</dbReference>
<feature type="domain" description="Ribosome maturation factor RimP N-terminal" evidence="4">
    <location>
        <begin position="45"/>
        <end position="102"/>
    </location>
</feature>
<dbReference type="InterPro" id="IPR028998">
    <property type="entry name" value="RimP_C"/>
</dbReference>
<dbReference type="InterPro" id="IPR028989">
    <property type="entry name" value="RimP_N"/>
</dbReference>
<evidence type="ECO:0000259" key="5">
    <source>
        <dbReference type="Pfam" id="PF17384"/>
    </source>
</evidence>
<feature type="domain" description="Ribosome maturation factor RimP C-terminal" evidence="5">
    <location>
        <begin position="106"/>
        <end position="175"/>
    </location>
</feature>